<dbReference type="InterPro" id="IPR007627">
    <property type="entry name" value="RNA_pol_sigma70_r2"/>
</dbReference>
<name>A0A0K1PZ29_9BACT</name>
<keyword evidence="5" id="KW-0804">Transcription</keyword>
<evidence type="ECO:0000259" key="7">
    <source>
        <dbReference type="Pfam" id="PF08281"/>
    </source>
</evidence>
<evidence type="ECO:0000313" key="9">
    <source>
        <dbReference type="Proteomes" id="UP000064967"/>
    </source>
</evidence>
<dbReference type="SUPFAM" id="SSF88946">
    <property type="entry name" value="Sigma2 domain of RNA polymerase sigma factors"/>
    <property type="match status" value="1"/>
</dbReference>
<keyword evidence="3" id="KW-0731">Sigma factor</keyword>
<dbReference type="InterPro" id="IPR013249">
    <property type="entry name" value="RNA_pol_sigma70_r4_t2"/>
</dbReference>
<dbReference type="InterPro" id="IPR013325">
    <property type="entry name" value="RNA_pol_sigma_r2"/>
</dbReference>
<feature type="domain" description="RNA polymerase sigma-70 region 2" evidence="6">
    <location>
        <begin position="27"/>
        <end position="92"/>
    </location>
</feature>
<comment type="similarity">
    <text evidence="1">Belongs to the sigma-70 factor family. ECF subfamily.</text>
</comment>
<dbReference type="AlphaFoldDB" id="A0A0K1PZ29"/>
<dbReference type="EMBL" id="CP012333">
    <property type="protein sequence ID" value="AKU98773.1"/>
    <property type="molecule type" value="Genomic_DNA"/>
</dbReference>
<dbReference type="GO" id="GO:0003677">
    <property type="term" value="F:DNA binding"/>
    <property type="evidence" value="ECO:0007669"/>
    <property type="project" value="UniProtKB-KW"/>
</dbReference>
<dbReference type="GO" id="GO:0016987">
    <property type="term" value="F:sigma factor activity"/>
    <property type="evidence" value="ECO:0007669"/>
    <property type="project" value="UniProtKB-KW"/>
</dbReference>
<evidence type="ECO:0000256" key="2">
    <source>
        <dbReference type="ARBA" id="ARBA00023015"/>
    </source>
</evidence>
<keyword evidence="2" id="KW-0805">Transcription regulation</keyword>
<gene>
    <name evidence="8" type="ORF">AKJ09_05437</name>
</gene>
<protein>
    <submittedName>
        <fullName evidence="8">RNA polymerase sigma factor RpoE</fullName>
    </submittedName>
</protein>
<keyword evidence="4" id="KW-0238">DNA-binding</keyword>
<evidence type="ECO:0000256" key="3">
    <source>
        <dbReference type="ARBA" id="ARBA00023082"/>
    </source>
</evidence>
<reference evidence="8 9" key="1">
    <citation type="submission" date="2015-08" db="EMBL/GenBank/DDBJ databases">
        <authorList>
            <person name="Babu N.S."/>
            <person name="Beckwith C.J."/>
            <person name="Beseler K.G."/>
            <person name="Brison A."/>
            <person name="Carone J.V."/>
            <person name="Caskin T.P."/>
            <person name="Diamond M."/>
            <person name="Durham M.E."/>
            <person name="Foxe J.M."/>
            <person name="Go M."/>
            <person name="Henderson B.A."/>
            <person name="Jones I.B."/>
            <person name="McGettigan J.A."/>
            <person name="Micheletti S.J."/>
            <person name="Nasrallah M.E."/>
            <person name="Ortiz D."/>
            <person name="Piller C.R."/>
            <person name="Privatt S.R."/>
            <person name="Schneider S.L."/>
            <person name="Sharp S."/>
            <person name="Smith T.C."/>
            <person name="Stanton J.D."/>
            <person name="Ullery H.E."/>
            <person name="Wilson R.J."/>
            <person name="Serrano M.G."/>
            <person name="Buck G."/>
            <person name="Lee V."/>
            <person name="Wang Y."/>
            <person name="Carvalho R."/>
            <person name="Voegtly L."/>
            <person name="Shi R."/>
            <person name="Duckworth R."/>
            <person name="Johnson A."/>
            <person name="Loviza R."/>
            <person name="Walstead R."/>
            <person name="Shah Z."/>
            <person name="Kiflezghi M."/>
            <person name="Wade K."/>
            <person name="Ball S.L."/>
            <person name="Bradley K.W."/>
            <person name="Asai D.J."/>
            <person name="Bowman C.A."/>
            <person name="Russell D.A."/>
            <person name="Pope W.H."/>
            <person name="Jacobs-Sera D."/>
            <person name="Hendrix R.W."/>
            <person name="Hatfull G.F."/>
        </authorList>
    </citation>
    <scope>NUCLEOTIDE SEQUENCE [LARGE SCALE GENOMIC DNA]</scope>
    <source>
        <strain evidence="8 9">DSM 27648</strain>
    </source>
</reference>
<dbReference type="InterPro" id="IPR036388">
    <property type="entry name" value="WH-like_DNA-bd_sf"/>
</dbReference>
<dbReference type="InterPro" id="IPR014284">
    <property type="entry name" value="RNA_pol_sigma-70_dom"/>
</dbReference>
<evidence type="ECO:0000313" key="8">
    <source>
        <dbReference type="EMBL" id="AKU98773.1"/>
    </source>
</evidence>
<dbReference type="InterPro" id="IPR013324">
    <property type="entry name" value="RNA_pol_sigma_r3/r4-like"/>
</dbReference>
<evidence type="ECO:0000256" key="5">
    <source>
        <dbReference type="ARBA" id="ARBA00023163"/>
    </source>
</evidence>
<dbReference type="KEGG" id="llu:AKJ09_05437"/>
<dbReference type="GO" id="GO:0006352">
    <property type="term" value="P:DNA-templated transcription initiation"/>
    <property type="evidence" value="ECO:0007669"/>
    <property type="project" value="InterPro"/>
</dbReference>
<evidence type="ECO:0000259" key="6">
    <source>
        <dbReference type="Pfam" id="PF04542"/>
    </source>
</evidence>
<dbReference type="Gene3D" id="1.10.10.10">
    <property type="entry name" value="Winged helix-like DNA-binding domain superfamily/Winged helix DNA-binding domain"/>
    <property type="match status" value="1"/>
</dbReference>
<dbReference type="SUPFAM" id="SSF88659">
    <property type="entry name" value="Sigma3 and sigma4 domains of RNA polymerase sigma factors"/>
    <property type="match status" value="1"/>
</dbReference>
<keyword evidence="9" id="KW-1185">Reference proteome</keyword>
<sequence>MTRGSLSSLDAPPLFSLTRSIDLATVFREQGPFVHRVLQRLGVHPADVDDAFQEVFVVVHRKLPEFHPEAALRPWVYGICVRVASRQRRRRAMSREVSSEHGAEPIDATTPIDSITAKQAREVLSVILDQLDEDKRVVYVLHELEELTMPEIAESLECPVQTAYSRLRAARVVVAEAVRRYRLREGL</sequence>
<dbReference type="Proteomes" id="UP000064967">
    <property type="component" value="Chromosome"/>
</dbReference>
<dbReference type="PANTHER" id="PTHR43133:SF8">
    <property type="entry name" value="RNA POLYMERASE SIGMA FACTOR HI_1459-RELATED"/>
    <property type="match status" value="1"/>
</dbReference>
<dbReference type="NCBIfam" id="TIGR02937">
    <property type="entry name" value="sigma70-ECF"/>
    <property type="match status" value="1"/>
</dbReference>
<proteinExistence type="inferred from homology"/>
<dbReference type="PANTHER" id="PTHR43133">
    <property type="entry name" value="RNA POLYMERASE ECF-TYPE SIGMA FACTO"/>
    <property type="match status" value="1"/>
</dbReference>
<evidence type="ECO:0000256" key="1">
    <source>
        <dbReference type="ARBA" id="ARBA00010641"/>
    </source>
</evidence>
<dbReference type="Gene3D" id="1.10.1740.10">
    <property type="match status" value="1"/>
</dbReference>
<feature type="domain" description="RNA polymerase sigma factor 70 region 4 type 2" evidence="7">
    <location>
        <begin position="124"/>
        <end position="171"/>
    </location>
</feature>
<dbReference type="InterPro" id="IPR039425">
    <property type="entry name" value="RNA_pol_sigma-70-like"/>
</dbReference>
<evidence type="ECO:0000256" key="4">
    <source>
        <dbReference type="ARBA" id="ARBA00023125"/>
    </source>
</evidence>
<dbReference type="STRING" id="1391654.AKJ09_05437"/>
<organism evidence="8 9">
    <name type="scientific">Labilithrix luteola</name>
    <dbReference type="NCBI Taxonomy" id="1391654"/>
    <lineage>
        <taxon>Bacteria</taxon>
        <taxon>Pseudomonadati</taxon>
        <taxon>Myxococcota</taxon>
        <taxon>Polyangia</taxon>
        <taxon>Polyangiales</taxon>
        <taxon>Labilitrichaceae</taxon>
        <taxon>Labilithrix</taxon>
    </lineage>
</organism>
<dbReference type="Pfam" id="PF08281">
    <property type="entry name" value="Sigma70_r4_2"/>
    <property type="match status" value="1"/>
</dbReference>
<accession>A0A0K1PZ29</accession>
<dbReference type="Pfam" id="PF04542">
    <property type="entry name" value="Sigma70_r2"/>
    <property type="match status" value="1"/>
</dbReference>